<dbReference type="InterPro" id="IPR015942">
    <property type="entry name" value="Asp/Glu/hydantoin_racemase"/>
</dbReference>
<accession>A0ABV6RVX1</accession>
<evidence type="ECO:0000313" key="2">
    <source>
        <dbReference type="Proteomes" id="UP001589896"/>
    </source>
</evidence>
<name>A0ABV6RVX1_9GAMM</name>
<dbReference type="InterPro" id="IPR001920">
    <property type="entry name" value="Asp/Glu_race"/>
</dbReference>
<gene>
    <name evidence="1" type="ORF">ACFFGH_25130</name>
</gene>
<comment type="caution">
    <text evidence="1">The sequence shown here is derived from an EMBL/GenBank/DDBJ whole genome shotgun (WGS) entry which is preliminary data.</text>
</comment>
<reference evidence="1 2" key="1">
    <citation type="submission" date="2024-09" db="EMBL/GenBank/DDBJ databases">
        <authorList>
            <person name="Sun Q."/>
            <person name="Mori K."/>
        </authorList>
    </citation>
    <scope>NUCLEOTIDE SEQUENCE [LARGE SCALE GENOMIC DNA]</scope>
    <source>
        <strain evidence="1 2">KCTC 23076</strain>
    </source>
</reference>
<dbReference type="RefSeq" id="WP_386673462.1">
    <property type="nucleotide sequence ID" value="NZ_JBHLTG010000007.1"/>
</dbReference>
<proteinExistence type="predicted"/>
<organism evidence="1 2">
    <name type="scientific">Lysobacter korlensis</name>
    <dbReference type="NCBI Taxonomy" id="553636"/>
    <lineage>
        <taxon>Bacteria</taxon>
        <taxon>Pseudomonadati</taxon>
        <taxon>Pseudomonadota</taxon>
        <taxon>Gammaproteobacteria</taxon>
        <taxon>Lysobacterales</taxon>
        <taxon>Lysobacteraceae</taxon>
        <taxon>Lysobacter</taxon>
    </lineage>
</organism>
<dbReference type="Pfam" id="PF01177">
    <property type="entry name" value="Asp_Glu_race"/>
    <property type="match status" value="1"/>
</dbReference>
<sequence length="238" mass="23930">MPDPGTPNRAPKVGVLHTVPALAGTFETMIQEFLPGATQVHLADASLLADARRIGVTQDVSDRVDAHIRSLVDGGAEAVLVTCSSIGEAVEAAAASAGVPVLRVDEPMAREAARIAGDAGRDAGRGGRIAVLATLEATLGPTGRLIERAAADGTDVDATVVPGAIEARESGDQARHDRLVREAAVAAAARADVVVLAQASMAAALAGTDLDVPVLTSPPGGVAALAATIRATPDPEQL</sequence>
<evidence type="ECO:0000313" key="1">
    <source>
        <dbReference type="EMBL" id="MFC0681126.1"/>
    </source>
</evidence>
<dbReference type="Proteomes" id="UP001589896">
    <property type="component" value="Unassembled WGS sequence"/>
</dbReference>
<dbReference type="EMBL" id="JBHLTG010000007">
    <property type="protein sequence ID" value="MFC0681126.1"/>
    <property type="molecule type" value="Genomic_DNA"/>
</dbReference>
<keyword evidence="2" id="KW-1185">Reference proteome</keyword>
<protein>
    <submittedName>
        <fullName evidence="1">Aspartate/glutamate racemase family protein</fullName>
    </submittedName>
</protein>
<dbReference type="Gene3D" id="3.40.50.1860">
    <property type="match status" value="2"/>
</dbReference>